<evidence type="ECO:0000313" key="2">
    <source>
        <dbReference type="Proteomes" id="UP000001901"/>
    </source>
</evidence>
<dbReference type="Proteomes" id="UP000001901">
    <property type="component" value="Chromosome"/>
</dbReference>
<dbReference type="KEGG" id="apo:Arcpr_1186"/>
<dbReference type="EMBL" id="CP001857">
    <property type="protein sequence ID" value="ADB58238.1"/>
    <property type="molecule type" value="Genomic_DNA"/>
</dbReference>
<sequence>MSEVYVHVSHVLSKVDLTEKEVLTAFGEDPLKPFELVRDFVEYLGFEKVRNVKFEDAFFDGRNFVIEYSVEFDGGRVCVRIIRSEKPYEVLRKYYEKFDRLTD</sequence>
<dbReference type="AlphaFoldDB" id="D2RDP4"/>
<reference evidence="1 2" key="1">
    <citation type="journal article" date="2010" name="Stand. Genomic Sci.">
        <title>Complete genome sequence of Archaeoglobus profundus type strain (AV18).</title>
        <authorList>
            <person name="von Jan M."/>
            <person name="Lapidus A."/>
            <person name="Del Rio T.G."/>
            <person name="Copeland A."/>
            <person name="Tice H."/>
            <person name="Cheng J.F."/>
            <person name="Lucas S."/>
            <person name="Chen F."/>
            <person name="Nolan M."/>
            <person name="Goodwin L."/>
            <person name="Han C."/>
            <person name="Pitluck S."/>
            <person name="Liolios K."/>
            <person name="Ivanova N."/>
            <person name="Mavromatis K."/>
            <person name="Ovchinnikova G."/>
            <person name="Chertkov O."/>
            <person name="Pati A."/>
            <person name="Chen A."/>
            <person name="Palaniappan K."/>
            <person name="Land M."/>
            <person name="Hauser L."/>
            <person name="Chang Y.J."/>
            <person name="Jeffries C.D."/>
            <person name="Saunders E."/>
            <person name="Brettin T."/>
            <person name="Detter J.C."/>
            <person name="Chain P."/>
            <person name="Eichinger K."/>
            <person name="Huber H."/>
            <person name="Spring S."/>
            <person name="Rohde M."/>
            <person name="Goker M."/>
            <person name="Wirth R."/>
            <person name="Woyke T."/>
            <person name="Bristow J."/>
            <person name="Eisen J.A."/>
            <person name="Markowitz V."/>
            <person name="Hugenholtz P."/>
            <person name="Kyrpides N.C."/>
            <person name="Klenk H.P."/>
        </authorList>
    </citation>
    <scope>NUCLEOTIDE SEQUENCE [LARGE SCALE GENOMIC DNA]</scope>
    <source>
        <strain evidence="2">DSM 5631 / JCM 9629 / NBRC 100127 / Av18</strain>
    </source>
</reference>
<protein>
    <submittedName>
        <fullName evidence="1">Uncharacterized protein</fullName>
    </submittedName>
</protein>
<name>D2RDP4_ARCPA</name>
<dbReference type="PaxDb" id="572546-Arcpr_1186"/>
<keyword evidence="2" id="KW-1185">Reference proteome</keyword>
<dbReference type="RefSeq" id="WP_012940574.1">
    <property type="nucleotide sequence ID" value="NC_013741.1"/>
</dbReference>
<dbReference type="HOGENOM" id="CLU_2257211_0_0_2"/>
<organism evidence="1 2">
    <name type="scientific">Archaeoglobus profundus (strain DSM 5631 / JCM 9629 / NBRC 100127 / Av18)</name>
    <dbReference type="NCBI Taxonomy" id="572546"/>
    <lineage>
        <taxon>Archaea</taxon>
        <taxon>Methanobacteriati</taxon>
        <taxon>Methanobacteriota</taxon>
        <taxon>Archaeoglobi</taxon>
        <taxon>Archaeoglobales</taxon>
        <taxon>Archaeoglobaceae</taxon>
        <taxon>Archaeoglobus</taxon>
    </lineage>
</organism>
<proteinExistence type="predicted"/>
<gene>
    <name evidence="1" type="ordered locus">Arcpr_1186</name>
</gene>
<accession>D2RDP4</accession>
<evidence type="ECO:0000313" key="1">
    <source>
        <dbReference type="EMBL" id="ADB58238.1"/>
    </source>
</evidence>
<dbReference type="GeneID" id="8739868"/>